<feature type="compositionally biased region" description="Polar residues" evidence="1">
    <location>
        <begin position="54"/>
        <end position="63"/>
    </location>
</feature>
<name>A0A518CKA5_9PLAN</name>
<dbReference type="RefSeq" id="WP_144994433.1">
    <property type="nucleotide sequence ID" value="NZ_CP036281.1"/>
</dbReference>
<reference evidence="2 3" key="1">
    <citation type="submission" date="2019-02" db="EMBL/GenBank/DDBJ databases">
        <title>Deep-cultivation of Planctomycetes and their phenomic and genomic characterization uncovers novel biology.</title>
        <authorList>
            <person name="Wiegand S."/>
            <person name="Jogler M."/>
            <person name="Boedeker C."/>
            <person name="Pinto D."/>
            <person name="Vollmers J."/>
            <person name="Rivas-Marin E."/>
            <person name="Kohn T."/>
            <person name="Peeters S.H."/>
            <person name="Heuer A."/>
            <person name="Rast P."/>
            <person name="Oberbeckmann S."/>
            <person name="Bunk B."/>
            <person name="Jeske O."/>
            <person name="Meyerdierks A."/>
            <person name="Storesund J.E."/>
            <person name="Kallscheuer N."/>
            <person name="Luecker S."/>
            <person name="Lage O.M."/>
            <person name="Pohl T."/>
            <person name="Merkel B.J."/>
            <person name="Hornburger P."/>
            <person name="Mueller R.-W."/>
            <person name="Bruemmer F."/>
            <person name="Labrenz M."/>
            <person name="Spormann A.M."/>
            <person name="Op den Camp H."/>
            <person name="Overmann J."/>
            <person name="Amann R."/>
            <person name="Jetten M.S.M."/>
            <person name="Mascher T."/>
            <person name="Medema M.H."/>
            <person name="Devos D.P."/>
            <person name="Kaster A.-K."/>
            <person name="Ovreas L."/>
            <person name="Rohde M."/>
            <person name="Galperin M.Y."/>
            <person name="Jogler C."/>
        </authorList>
    </citation>
    <scope>NUCLEOTIDE SEQUENCE [LARGE SCALE GENOMIC DNA]</scope>
    <source>
        <strain evidence="2 3">Pla110</strain>
    </source>
</reference>
<evidence type="ECO:0000313" key="2">
    <source>
        <dbReference type="EMBL" id="QDU79658.1"/>
    </source>
</evidence>
<dbReference type="EMBL" id="CP036281">
    <property type="protein sequence ID" value="QDU79658.1"/>
    <property type="molecule type" value="Genomic_DNA"/>
</dbReference>
<evidence type="ECO:0000256" key="1">
    <source>
        <dbReference type="SAM" id="MobiDB-lite"/>
    </source>
</evidence>
<keyword evidence="3" id="KW-1185">Reference proteome</keyword>
<dbReference type="Pfam" id="PF11211">
    <property type="entry name" value="DUF2997"/>
    <property type="match status" value="1"/>
</dbReference>
<feature type="region of interest" description="Disordered" evidence="1">
    <location>
        <begin position="42"/>
        <end position="63"/>
    </location>
</feature>
<dbReference type="Proteomes" id="UP000317178">
    <property type="component" value="Chromosome"/>
</dbReference>
<dbReference type="OrthoDB" id="288620at2"/>
<proteinExistence type="predicted"/>
<sequence>MKQIEIIISPEGGSRIVSSGFSGRSCLDATRKLEEALGQRLSQTLTPEYHEHTNNQTNNEQRQ</sequence>
<dbReference type="AlphaFoldDB" id="A0A518CKA5"/>
<evidence type="ECO:0000313" key="3">
    <source>
        <dbReference type="Proteomes" id="UP000317178"/>
    </source>
</evidence>
<organism evidence="2 3">
    <name type="scientific">Polystyrenella longa</name>
    <dbReference type="NCBI Taxonomy" id="2528007"/>
    <lineage>
        <taxon>Bacteria</taxon>
        <taxon>Pseudomonadati</taxon>
        <taxon>Planctomycetota</taxon>
        <taxon>Planctomycetia</taxon>
        <taxon>Planctomycetales</taxon>
        <taxon>Planctomycetaceae</taxon>
        <taxon>Polystyrenella</taxon>
    </lineage>
</organism>
<dbReference type="InterPro" id="IPR021375">
    <property type="entry name" value="DUF2997"/>
</dbReference>
<dbReference type="KEGG" id="plon:Pla110_13690"/>
<evidence type="ECO:0008006" key="4">
    <source>
        <dbReference type="Google" id="ProtNLM"/>
    </source>
</evidence>
<protein>
    <recommendedName>
        <fullName evidence="4">DUF2997 domain-containing protein</fullName>
    </recommendedName>
</protein>
<gene>
    <name evidence="2" type="ORF">Pla110_13690</name>
</gene>
<accession>A0A518CKA5</accession>